<keyword evidence="2" id="KW-1185">Reference proteome</keyword>
<dbReference type="RefSeq" id="WP_378099779.1">
    <property type="nucleotide sequence ID" value="NZ_JBHSEP010000017.1"/>
</dbReference>
<evidence type="ECO:0000313" key="1">
    <source>
        <dbReference type="EMBL" id="MFC4600577.1"/>
    </source>
</evidence>
<protein>
    <submittedName>
        <fullName evidence="1">Uncharacterized protein</fullName>
    </submittedName>
</protein>
<proteinExistence type="predicted"/>
<sequence>MSRTIVALHEQKGIRPLIAKTSHRLWTVAALLCATVTIGSPAILSAAGKTIVVATHDVNFAAEWADRAGIGLRTLFAGKRRDRKPYGGIRTYVGDRG</sequence>
<comment type="caution">
    <text evidence="1">The sequence shown here is derived from an EMBL/GenBank/DDBJ whole genome shotgun (WGS) entry which is preliminary data.</text>
</comment>
<gene>
    <name evidence="1" type="ORF">ACFO3S_20200</name>
</gene>
<dbReference type="EMBL" id="JBHSEP010000017">
    <property type="protein sequence ID" value="MFC4600577.1"/>
    <property type="molecule type" value="Genomic_DNA"/>
</dbReference>
<evidence type="ECO:0000313" key="2">
    <source>
        <dbReference type="Proteomes" id="UP001596028"/>
    </source>
</evidence>
<accession>A0ABV9FII0</accession>
<dbReference type="Proteomes" id="UP001596028">
    <property type="component" value="Unassembled WGS sequence"/>
</dbReference>
<name>A0ABV9FII0_9BACL</name>
<reference evidence="2" key="1">
    <citation type="journal article" date="2019" name="Int. J. Syst. Evol. Microbiol.">
        <title>The Global Catalogue of Microorganisms (GCM) 10K type strain sequencing project: providing services to taxonomists for standard genome sequencing and annotation.</title>
        <authorList>
            <consortium name="The Broad Institute Genomics Platform"/>
            <consortium name="The Broad Institute Genome Sequencing Center for Infectious Disease"/>
            <person name="Wu L."/>
            <person name="Ma J."/>
        </authorList>
    </citation>
    <scope>NUCLEOTIDE SEQUENCE [LARGE SCALE GENOMIC DNA]</scope>
    <source>
        <strain evidence="2">CCUG 49571</strain>
    </source>
</reference>
<organism evidence="1 2">
    <name type="scientific">Cohnella hongkongensis</name>
    <dbReference type="NCBI Taxonomy" id="178337"/>
    <lineage>
        <taxon>Bacteria</taxon>
        <taxon>Bacillati</taxon>
        <taxon>Bacillota</taxon>
        <taxon>Bacilli</taxon>
        <taxon>Bacillales</taxon>
        <taxon>Paenibacillaceae</taxon>
        <taxon>Cohnella</taxon>
    </lineage>
</organism>